<evidence type="ECO:0008006" key="3">
    <source>
        <dbReference type="Google" id="ProtNLM"/>
    </source>
</evidence>
<accession>A0ABY7F4T4</accession>
<dbReference type="InterPro" id="IPR051588">
    <property type="entry name" value="Cobalamin_Transport"/>
</dbReference>
<gene>
    <name evidence="1" type="ORF">MAR_031789</name>
</gene>
<protein>
    <recommendedName>
        <fullName evidence="3">DUF4430 domain-containing protein</fullName>
    </recommendedName>
</protein>
<proteinExistence type="predicted"/>
<reference evidence="1" key="1">
    <citation type="submission" date="2022-11" db="EMBL/GenBank/DDBJ databases">
        <title>Centuries of genome instability and evolution in soft-shell clam transmissible cancer (bioRxiv).</title>
        <authorList>
            <person name="Hart S.F.M."/>
            <person name="Yonemitsu M.A."/>
            <person name="Giersch R.M."/>
            <person name="Beal B.F."/>
            <person name="Arriagada G."/>
            <person name="Davis B.W."/>
            <person name="Ostrander E.A."/>
            <person name="Goff S.P."/>
            <person name="Metzger M.J."/>
        </authorList>
    </citation>
    <scope>NUCLEOTIDE SEQUENCE</scope>
    <source>
        <strain evidence="1">MELC-2E11</strain>
        <tissue evidence="1">Siphon/mantle</tissue>
    </source>
</reference>
<evidence type="ECO:0000313" key="1">
    <source>
        <dbReference type="EMBL" id="WAR17195.1"/>
    </source>
</evidence>
<dbReference type="EMBL" id="CP111021">
    <property type="protein sequence ID" value="WAR17195.1"/>
    <property type="molecule type" value="Genomic_DNA"/>
</dbReference>
<organism evidence="1 2">
    <name type="scientific">Mya arenaria</name>
    <name type="common">Soft-shell clam</name>
    <dbReference type="NCBI Taxonomy" id="6604"/>
    <lineage>
        <taxon>Eukaryota</taxon>
        <taxon>Metazoa</taxon>
        <taxon>Spiralia</taxon>
        <taxon>Lophotrochozoa</taxon>
        <taxon>Mollusca</taxon>
        <taxon>Bivalvia</taxon>
        <taxon>Autobranchia</taxon>
        <taxon>Heteroconchia</taxon>
        <taxon>Euheterodonta</taxon>
        <taxon>Imparidentia</taxon>
        <taxon>Neoheterodontei</taxon>
        <taxon>Myida</taxon>
        <taxon>Myoidea</taxon>
        <taxon>Myidae</taxon>
        <taxon>Mya</taxon>
    </lineage>
</organism>
<evidence type="ECO:0000313" key="2">
    <source>
        <dbReference type="Proteomes" id="UP001164746"/>
    </source>
</evidence>
<dbReference type="PANTHER" id="PTHR10559:SF18">
    <property type="entry name" value="TRANSCOBALAMIN II"/>
    <property type="match status" value="1"/>
</dbReference>
<name>A0ABY7F4T4_MYAAR</name>
<sequence>MHEISSLVATQANKASGQFRYAVRNGVYAPTFNYEQDMDLVGNNTLVYYMNKACDIYPDTFTNYSATYFPSFGYFIDAINGVAADWDADKSYWRILNFSQPLSVGDEIIFNLTVYEEQQSTEHDAPTEAPTNMSSAPTYISSGATLTRSSASVITTTSTPATTTTTTSVTGPKFRYTVLNMMVKPYFSHSVHLRIEDKQPLIYYMEKACDKYQKKFRKFTVSFLQSFSGYFVDAINDVFGNWYENETFWLILNETGPVALGVSSYIPTPGDDITFRFVHGNDYLPNHNKTSQPPNTCNCSCNVPIGGQPLTKQPSPVTPYLYFGSDRIHWSRTNDKFGIVECIVFRQLNAPMLETPGVDFLVDQRHLVMISEWIRQLNAPMLETPGVDF</sequence>
<keyword evidence="2" id="KW-1185">Reference proteome</keyword>
<dbReference type="Gene3D" id="2.170.130.30">
    <property type="match status" value="2"/>
</dbReference>
<dbReference type="Proteomes" id="UP001164746">
    <property type="component" value="Chromosome 10"/>
</dbReference>
<dbReference type="PANTHER" id="PTHR10559">
    <property type="entry name" value="TRANSCOBALAMIN-1/GASTRIC INTRINSIC FACTOR"/>
    <property type="match status" value="1"/>
</dbReference>